<dbReference type="RefSeq" id="WP_417922252.1">
    <property type="nucleotide sequence ID" value="NZ_JBHSFS010000002.1"/>
</dbReference>
<comment type="caution">
    <text evidence="2">The sequence shown here is derived from an EMBL/GenBank/DDBJ whole genome shotgun (WGS) entry which is preliminary data.</text>
</comment>
<proteinExistence type="predicted"/>
<sequence>MSNLGERFLLAMTGHTRLSEVAGEVSDRLLNGLLNALTQIADPKEVFDLDAPVPAANDLDLARLFAGWAPEAARDRIGALLAGKRPHTDQPPARPASVALPDTGALPRLSRILAEEFNAADSDRLMVSLISLPTDFMQVVIGAAPPPGSRWDPVRIAKLIRDFIVKWLSEIQALALPGENSRRVLKDIDAEILGPLQKRIAVATALSIGSSILTSKKDLESLIGLPSSFKVGMEVHELLQADYRRTRRAHLIVQESIVYQQGRTSPLKLETRTDDSLFALWWARDSHLLRARKALQKTQNRFIHESSLRDDNLDLGIPDWLGTGAIWEIKPIRSAAYGVVQEFAYRTLFNAAVALLKDNPDLRRRLGGSNTKPLHFSCERIEPGTAARWPEVAAKVMLISGAAAEGGARTILVTTVGSLPGLVLYLRYDLPVFIVAALAKEVVRVLDQASKEMESKTRTALAWAAVIAMACVAILASFAAVLLAAAALNSAAIAALATALAPIFARIGVQLPQFLQSLQRATAPISSLVQEFAMTLEPVRNPADGTLRLVFRVREGVTPEQVPTASATVGPLRLENCPVAVLAVMDDTLAVAGPIAIASLLKAAKQQNGASSATS</sequence>
<evidence type="ECO:0000313" key="2">
    <source>
        <dbReference type="EMBL" id="MFC4512172.1"/>
    </source>
</evidence>
<reference evidence="3" key="1">
    <citation type="journal article" date="2019" name="Int. J. Syst. Evol. Microbiol.">
        <title>The Global Catalogue of Microorganisms (GCM) 10K type strain sequencing project: providing services to taxonomists for standard genome sequencing and annotation.</title>
        <authorList>
            <consortium name="The Broad Institute Genomics Platform"/>
            <consortium name="The Broad Institute Genome Sequencing Center for Infectious Disease"/>
            <person name="Wu L."/>
            <person name="Ma J."/>
        </authorList>
    </citation>
    <scope>NUCLEOTIDE SEQUENCE [LARGE SCALE GENOMIC DNA]</scope>
    <source>
        <strain evidence="3">CECT 8064</strain>
    </source>
</reference>
<evidence type="ECO:0000313" key="3">
    <source>
        <dbReference type="Proteomes" id="UP001595990"/>
    </source>
</evidence>
<gene>
    <name evidence="2" type="ORF">ACFPEN_04405</name>
</gene>
<name>A0ABV9BDJ6_9ACTN</name>
<keyword evidence="1" id="KW-0472">Membrane</keyword>
<keyword evidence="3" id="KW-1185">Reference proteome</keyword>
<feature type="transmembrane region" description="Helical" evidence="1">
    <location>
        <begin position="460"/>
        <end position="485"/>
    </location>
</feature>
<dbReference type="EMBL" id="JBHSFS010000002">
    <property type="protein sequence ID" value="MFC4512172.1"/>
    <property type="molecule type" value="Genomic_DNA"/>
</dbReference>
<accession>A0ABV9BDJ6</accession>
<dbReference type="Proteomes" id="UP001595990">
    <property type="component" value="Unassembled WGS sequence"/>
</dbReference>
<feature type="transmembrane region" description="Helical" evidence="1">
    <location>
        <begin position="491"/>
        <end position="509"/>
    </location>
</feature>
<protein>
    <submittedName>
        <fullName evidence="2">Uncharacterized protein</fullName>
    </submittedName>
</protein>
<keyword evidence="1" id="KW-1133">Transmembrane helix</keyword>
<organism evidence="2 3">
    <name type="scientific">Streptomyces ehimensis</name>
    <dbReference type="NCBI Taxonomy" id="68195"/>
    <lineage>
        <taxon>Bacteria</taxon>
        <taxon>Bacillati</taxon>
        <taxon>Actinomycetota</taxon>
        <taxon>Actinomycetes</taxon>
        <taxon>Kitasatosporales</taxon>
        <taxon>Streptomycetaceae</taxon>
        <taxon>Streptomyces</taxon>
    </lineage>
</organism>
<evidence type="ECO:0000256" key="1">
    <source>
        <dbReference type="SAM" id="Phobius"/>
    </source>
</evidence>
<keyword evidence="1" id="KW-0812">Transmembrane</keyword>